<protein>
    <submittedName>
        <fullName evidence="1">Uncharacterized protein</fullName>
    </submittedName>
</protein>
<gene>
    <name evidence="1" type="ORF">SAMN04488239_115106</name>
</gene>
<dbReference type="Proteomes" id="UP000199628">
    <property type="component" value="Unassembled WGS sequence"/>
</dbReference>
<sequence length="59" mass="7009">MDPFAQVRGPQPQIVKQMPLFLTDQRRAHPRLLPVILDIKDRGGGRVDEGRRYWRRQRS</sequence>
<reference evidence="2" key="1">
    <citation type="submission" date="2016-10" db="EMBL/GenBank/DDBJ databases">
        <authorList>
            <person name="Varghese N."/>
            <person name="Submissions S."/>
        </authorList>
    </citation>
    <scope>NUCLEOTIDE SEQUENCE [LARGE SCALE GENOMIC DNA]</scope>
    <source>
        <strain evidence="2">CGMCC 1.9108</strain>
    </source>
</reference>
<dbReference type="AlphaFoldDB" id="A0A1G7AZB1"/>
<organism evidence="1 2">
    <name type="scientific">Ruegeria marina</name>
    <dbReference type="NCBI Taxonomy" id="639004"/>
    <lineage>
        <taxon>Bacteria</taxon>
        <taxon>Pseudomonadati</taxon>
        <taxon>Pseudomonadota</taxon>
        <taxon>Alphaproteobacteria</taxon>
        <taxon>Rhodobacterales</taxon>
        <taxon>Roseobacteraceae</taxon>
        <taxon>Ruegeria</taxon>
    </lineage>
</organism>
<evidence type="ECO:0000313" key="2">
    <source>
        <dbReference type="Proteomes" id="UP000199628"/>
    </source>
</evidence>
<proteinExistence type="predicted"/>
<name>A0A1G7AZB1_9RHOB</name>
<dbReference type="EMBL" id="FMZV01000015">
    <property type="protein sequence ID" value="SDE20123.1"/>
    <property type="molecule type" value="Genomic_DNA"/>
</dbReference>
<keyword evidence="2" id="KW-1185">Reference proteome</keyword>
<accession>A0A1G7AZB1</accession>
<evidence type="ECO:0000313" key="1">
    <source>
        <dbReference type="EMBL" id="SDE20123.1"/>
    </source>
</evidence>